<dbReference type="PANTHER" id="PTHR10574">
    <property type="entry name" value="NETRIN/LAMININ-RELATED"/>
    <property type="match status" value="1"/>
</dbReference>
<keyword evidence="2" id="KW-0424">Laminin EGF-like domain</keyword>
<dbReference type="SMART" id="SM00136">
    <property type="entry name" value="LamNT"/>
    <property type="match status" value="1"/>
</dbReference>
<feature type="domain" description="Laminin N-terminal" evidence="3">
    <location>
        <begin position="1"/>
        <end position="154"/>
    </location>
</feature>
<keyword evidence="1" id="KW-1015">Disulfide bond</keyword>
<dbReference type="Pfam" id="PF00055">
    <property type="entry name" value="Laminin_N"/>
    <property type="match status" value="1"/>
</dbReference>
<evidence type="ECO:0000313" key="4">
    <source>
        <dbReference type="EMBL" id="MEQ2280974.1"/>
    </source>
</evidence>
<evidence type="ECO:0000259" key="3">
    <source>
        <dbReference type="PROSITE" id="PS51117"/>
    </source>
</evidence>
<reference evidence="4 5" key="1">
    <citation type="submission" date="2021-06" db="EMBL/GenBank/DDBJ databases">
        <authorList>
            <person name="Palmer J.M."/>
        </authorList>
    </citation>
    <scope>NUCLEOTIDE SEQUENCE [LARGE SCALE GENOMIC DNA]</scope>
    <source>
        <strain evidence="4 5">AS_MEX2019</strain>
        <tissue evidence="4">Muscle</tissue>
    </source>
</reference>
<accession>A0ABV0XHM7</accession>
<dbReference type="InterPro" id="IPR008211">
    <property type="entry name" value="Laminin_N"/>
</dbReference>
<dbReference type="EMBL" id="JAHRIP010002547">
    <property type="protein sequence ID" value="MEQ2280974.1"/>
    <property type="molecule type" value="Genomic_DNA"/>
</dbReference>
<dbReference type="Proteomes" id="UP001469553">
    <property type="component" value="Unassembled WGS sequence"/>
</dbReference>
<comment type="caution">
    <text evidence="4">The sequence shown here is derived from an EMBL/GenBank/DDBJ whole genome shotgun (WGS) entry which is preliminary data.</text>
</comment>
<keyword evidence="5" id="KW-1185">Reference proteome</keyword>
<sequence>IFQIAYVIIKAANSPRPGNWILERSIDGVTFEPWQYYAITDTECLTRFNINPRTGPPSYTRDDEVICTSFYSKIHPLENGEIHTSLINGRPSADNPSPTLLTFTSARYIRLVFQRIRTLNADLMTLTLSDPKDIDPIVTRRYYYSIKDISVGGMCICYGHAKACPLNPATKVHGGSLCLSPAIYGQKEGYTLDRCEHHKKGCTVLQLVGLALQQERPGFDSQPGVFLHEVSMFSPCMHGFSPGTPTSF</sequence>
<dbReference type="PROSITE" id="PS51117">
    <property type="entry name" value="LAMININ_NTER"/>
    <property type="match status" value="1"/>
</dbReference>
<organism evidence="4 5">
    <name type="scientific">Ameca splendens</name>
    <dbReference type="NCBI Taxonomy" id="208324"/>
    <lineage>
        <taxon>Eukaryota</taxon>
        <taxon>Metazoa</taxon>
        <taxon>Chordata</taxon>
        <taxon>Craniata</taxon>
        <taxon>Vertebrata</taxon>
        <taxon>Euteleostomi</taxon>
        <taxon>Actinopterygii</taxon>
        <taxon>Neopterygii</taxon>
        <taxon>Teleostei</taxon>
        <taxon>Neoteleostei</taxon>
        <taxon>Acanthomorphata</taxon>
        <taxon>Ovalentaria</taxon>
        <taxon>Atherinomorphae</taxon>
        <taxon>Cyprinodontiformes</taxon>
        <taxon>Goodeidae</taxon>
        <taxon>Ameca</taxon>
    </lineage>
</organism>
<evidence type="ECO:0000256" key="1">
    <source>
        <dbReference type="ARBA" id="ARBA00023157"/>
    </source>
</evidence>
<dbReference type="InterPro" id="IPR050440">
    <property type="entry name" value="Laminin/Netrin_ECM"/>
</dbReference>
<evidence type="ECO:0000256" key="2">
    <source>
        <dbReference type="ARBA" id="ARBA00023292"/>
    </source>
</evidence>
<name>A0ABV0XHM7_9TELE</name>
<gene>
    <name evidence="4" type="primary">LAMA2_2</name>
    <name evidence="4" type="ORF">AMECASPLE_025665</name>
</gene>
<protein>
    <submittedName>
        <fullName evidence="4">Laminin subunit alpha-2</fullName>
    </submittedName>
</protein>
<dbReference type="PANTHER" id="PTHR10574:SF291">
    <property type="entry name" value="LAMININ SUBUNIT ALPHA-2"/>
    <property type="match status" value="1"/>
</dbReference>
<proteinExistence type="predicted"/>
<dbReference type="Gene3D" id="2.60.120.260">
    <property type="entry name" value="Galactose-binding domain-like"/>
    <property type="match status" value="1"/>
</dbReference>
<evidence type="ECO:0000313" key="5">
    <source>
        <dbReference type="Proteomes" id="UP001469553"/>
    </source>
</evidence>
<feature type="non-terminal residue" evidence="4">
    <location>
        <position position="1"/>
    </location>
</feature>